<dbReference type="Pfam" id="PF00403">
    <property type="entry name" value="HMA"/>
    <property type="match status" value="1"/>
</dbReference>
<protein>
    <recommendedName>
        <fullName evidence="3">P-type Cu(+) transporter</fullName>
        <ecNumber evidence="3">7.2.2.8</ecNumber>
    </recommendedName>
    <alternativeName>
        <fullName evidence="18">Cu(+)-exporting ATPase</fullName>
    </alternativeName>
</protein>
<evidence type="ECO:0000259" key="21">
    <source>
        <dbReference type="PROSITE" id="PS50846"/>
    </source>
</evidence>
<organism evidence="22 23">
    <name type="scientific">Desulfuromusa kysingii</name>
    <dbReference type="NCBI Taxonomy" id="37625"/>
    <lineage>
        <taxon>Bacteria</taxon>
        <taxon>Pseudomonadati</taxon>
        <taxon>Thermodesulfobacteriota</taxon>
        <taxon>Desulfuromonadia</taxon>
        <taxon>Desulfuromonadales</taxon>
        <taxon>Geopsychrobacteraceae</taxon>
        <taxon>Desulfuromusa</taxon>
    </lineage>
</organism>
<dbReference type="PROSITE" id="PS00154">
    <property type="entry name" value="ATPASE_E1_E2"/>
    <property type="match status" value="1"/>
</dbReference>
<dbReference type="InterPro" id="IPR036412">
    <property type="entry name" value="HAD-like_sf"/>
</dbReference>
<dbReference type="Pfam" id="PF00122">
    <property type="entry name" value="E1-E2_ATPase"/>
    <property type="match status" value="1"/>
</dbReference>
<keyword evidence="8 20" id="KW-0479">Metal-binding</keyword>
<dbReference type="NCBIfam" id="TIGR01511">
    <property type="entry name" value="ATPase-IB1_Cu"/>
    <property type="match status" value="1"/>
</dbReference>
<dbReference type="CDD" id="cd00371">
    <property type="entry name" value="HMA"/>
    <property type="match status" value="1"/>
</dbReference>
<evidence type="ECO:0000313" key="23">
    <source>
        <dbReference type="Proteomes" id="UP000199409"/>
    </source>
</evidence>
<evidence type="ECO:0000256" key="1">
    <source>
        <dbReference type="ARBA" id="ARBA00004651"/>
    </source>
</evidence>
<comment type="similarity">
    <text evidence="2 20">Belongs to the cation transport ATPase (P-type) (TC 3.A.3) family. Type IB subfamily.</text>
</comment>
<feature type="transmembrane region" description="Helical" evidence="20">
    <location>
        <begin position="147"/>
        <end position="166"/>
    </location>
</feature>
<evidence type="ECO:0000256" key="5">
    <source>
        <dbReference type="ARBA" id="ARBA00022475"/>
    </source>
</evidence>
<dbReference type="SUPFAM" id="SSF55008">
    <property type="entry name" value="HMA, heavy metal-associated domain"/>
    <property type="match status" value="1"/>
</dbReference>
<evidence type="ECO:0000256" key="12">
    <source>
        <dbReference type="ARBA" id="ARBA00022842"/>
    </source>
</evidence>
<feature type="transmembrane region" description="Helical" evidence="20">
    <location>
        <begin position="110"/>
        <end position="127"/>
    </location>
</feature>
<keyword evidence="16" id="KW-0406">Ion transport</keyword>
<dbReference type="AlphaFoldDB" id="A0A1H3WR95"/>
<evidence type="ECO:0000256" key="14">
    <source>
        <dbReference type="ARBA" id="ARBA00022989"/>
    </source>
</evidence>
<keyword evidence="5 20" id="KW-1003">Cell membrane</keyword>
<dbReference type="SFLD" id="SFLDG00002">
    <property type="entry name" value="C1.7:_P-type_atpase_like"/>
    <property type="match status" value="1"/>
</dbReference>
<evidence type="ECO:0000256" key="4">
    <source>
        <dbReference type="ARBA" id="ARBA00022448"/>
    </source>
</evidence>
<feature type="transmembrane region" description="Helical" evidence="20">
    <location>
        <begin position="710"/>
        <end position="732"/>
    </location>
</feature>
<dbReference type="PRINTS" id="PR00942">
    <property type="entry name" value="CUATPASEI"/>
</dbReference>
<dbReference type="FunFam" id="3.40.50.1000:FF:000144">
    <property type="entry name" value="copper-transporting ATPase 1 isoform X2"/>
    <property type="match status" value="1"/>
</dbReference>
<dbReference type="Proteomes" id="UP000199409">
    <property type="component" value="Unassembled WGS sequence"/>
</dbReference>
<reference evidence="22 23" key="1">
    <citation type="submission" date="2016-10" db="EMBL/GenBank/DDBJ databases">
        <authorList>
            <person name="de Groot N.N."/>
        </authorList>
    </citation>
    <scope>NUCLEOTIDE SEQUENCE [LARGE SCALE GENOMIC DNA]</scope>
    <source>
        <strain evidence="22 23">DSM 7343</strain>
    </source>
</reference>
<dbReference type="InterPro" id="IPR044492">
    <property type="entry name" value="P_typ_ATPase_HD_dom"/>
</dbReference>
<name>A0A1H3WR95_9BACT</name>
<evidence type="ECO:0000256" key="6">
    <source>
        <dbReference type="ARBA" id="ARBA00022553"/>
    </source>
</evidence>
<keyword evidence="7 20" id="KW-0812">Transmembrane</keyword>
<dbReference type="FunFam" id="2.70.150.10:FF:000020">
    <property type="entry name" value="Copper-exporting P-type ATPase A"/>
    <property type="match status" value="1"/>
</dbReference>
<sequence length="770" mass="81939">MAHNLASVPATKVKPDNGSKTIKDSFSISGMGCSSCVAKIEKTLKKTSGVVHAQVNFASETATVEFSQGQTDRQNLIQTIEALGYKVADQQSDDPVAEEKHGRDSELKKLQLKFLLGLALVIPLFILMHWDNMGLTTIFPLTKQNNFLLQFILQTPIQFWVGWQFYRGAWNALKNRTSDMNTLIATGTSAAYIYSVLVTFIPSLFTAAGIAAEVYFDTAGMIIVLILLGRFLEARAKGQTSEAIKKLIGLQAKTARVIRAGEEIEIPIAEVVIGDTVIVRPGEKIPVDGVIIMGTSAVDESMITGESIPVEKQIGDEVIGVTINKTGSFHFKATKIGKDTMLAQIIRMVQDAQGSKPPIARMADIIAAYFVPAVIVIALLTFIVWLSFGPDPALTYALLNFIAVMIIACPCALGLATPTAIMVGTGRGAELGILIRSGEALETTHKLGTIVLDKTGTITKGEPAVTDLLVLDGFDKTELLRLAASAEKGSEHPLGEAIVRRAKRENLVLAPVAEFSAIPGQGIKAQINGCNLLLGNIHLLNDNQVSLGELEGQITNLAKEGKTPMLVAVDGKAVGVIAVADTVKETSTRAIKALHQLGLEVIMLTGDNRNTAEAIGRTVGVDRVLAEVLPDQKAAEIERLQAEGRQVGMVGDGINDAPALVQADVGMAIGTGTDIAIEAADITLISGDLTGVVNAIALSKATIRNIKQNLFWAFAYNALLIPVAAGVLFPFFGILLNPMFAAAAMGVSSLTVVSNAVRLRRFKAPVIQPG</sequence>
<gene>
    <name evidence="22" type="ORF">SAMN05660420_00638</name>
</gene>
<comment type="catalytic activity">
    <reaction evidence="19">
        <text>Cu(+)(in) + ATP + H2O = Cu(+)(out) + ADP + phosphate + H(+)</text>
        <dbReference type="Rhea" id="RHEA:25792"/>
        <dbReference type="ChEBI" id="CHEBI:15377"/>
        <dbReference type="ChEBI" id="CHEBI:15378"/>
        <dbReference type="ChEBI" id="CHEBI:30616"/>
        <dbReference type="ChEBI" id="CHEBI:43474"/>
        <dbReference type="ChEBI" id="CHEBI:49552"/>
        <dbReference type="ChEBI" id="CHEBI:456216"/>
        <dbReference type="EC" id="7.2.2.8"/>
    </reaction>
</comment>
<dbReference type="CDD" id="cd02094">
    <property type="entry name" value="P-type_ATPase_Cu-like"/>
    <property type="match status" value="1"/>
</dbReference>
<keyword evidence="9 20" id="KW-0547">Nucleotide-binding</keyword>
<dbReference type="SFLD" id="SFLDF00027">
    <property type="entry name" value="p-type_atpase"/>
    <property type="match status" value="1"/>
</dbReference>
<keyword evidence="17 20" id="KW-0472">Membrane</keyword>
<feature type="transmembrane region" description="Helical" evidence="20">
    <location>
        <begin position="214"/>
        <end position="232"/>
    </location>
</feature>
<dbReference type="STRING" id="37625.SAMN05660420_00638"/>
<keyword evidence="23" id="KW-1185">Reference proteome</keyword>
<dbReference type="EC" id="7.2.2.8" evidence="3"/>
<evidence type="ECO:0000256" key="17">
    <source>
        <dbReference type="ARBA" id="ARBA00023136"/>
    </source>
</evidence>
<dbReference type="SUPFAM" id="SSF81665">
    <property type="entry name" value="Calcium ATPase, transmembrane domain M"/>
    <property type="match status" value="1"/>
</dbReference>
<evidence type="ECO:0000256" key="9">
    <source>
        <dbReference type="ARBA" id="ARBA00022741"/>
    </source>
</evidence>
<dbReference type="NCBIfam" id="TIGR01525">
    <property type="entry name" value="ATPase-IB_hvy"/>
    <property type="match status" value="1"/>
</dbReference>
<dbReference type="InterPro" id="IPR036163">
    <property type="entry name" value="HMA_dom_sf"/>
</dbReference>
<dbReference type="FunFam" id="3.30.70.100:FF:000005">
    <property type="entry name" value="Copper-exporting P-type ATPase A"/>
    <property type="match status" value="1"/>
</dbReference>
<dbReference type="Gene3D" id="2.70.150.10">
    <property type="entry name" value="Calcium-transporting ATPase, cytoplasmic transduction domain A"/>
    <property type="match status" value="1"/>
</dbReference>
<keyword evidence="4" id="KW-0813">Transport</keyword>
<dbReference type="SUPFAM" id="SSF56784">
    <property type="entry name" value="HAD-like"/>
    <property type="match status" value="1"/>
</dbReference>
<keyword evidence="12" id="KW-0460">Magnesium</keyword>
<dbReference type="InterPro" id="IPR001757">
    <property type="entry name" value="P_typ_ATPase"/>
</dbReference>
<keyword evidence="10" id="KW-0187">Copper transport</keyword>
<dbReference type="PRINTS" id="PR00119">
    <property type="entry name" value="CATATPASE"/>
</dbReference>
<dbReference type="InterPro" id="IPR018303">
    <property type="entry name" value="ATPase_P-typ_P_site"/>
</dbReference>
<dbReference type="PRINTS" id="PR00943">
    <property type="entry name" value="CUATPASE"/>
</dbReference>
<feature type="domain" description="HMA" evidence="21">
    <location>
        <begin position="22"/>
        <end position="88"/>
    </location>
</feature>
<feature type="transmembrane region" description="Helical" evidence="20">
    <location>
        <begin position="394"/>
        <end position="417"/>
    </location>
</feature>
<dbReference type="InterPro" id="IPR059000">
    <property type="entry name" value="ATPase_P-type_domA"/>
</dbReference>
<dbReference type="Gene3D" id="3.30.70.100">
    <property type="match status" value="1"/>
</dbReference>
<evidence type="ECO:0000256" key="19">
    <source>
        <dbReference type="ARBA" id="ARBA00049289"/>
    </source>
</evidence>
<dbReference type="PANTHER" id="PTHR43520">
    <property type="entry name" value="ATP7, ISOFORM B"/>
    <property type="match status" value="1"/>
</dbReference>
<keyword evidence="6" id="KW-0597">Phosphoprotein</keyword>
<dbReference type="InterPro" id="IPR023298">
    <property type="entry name" value="ATPase_P-typ_TM_dom_sf"/>
</dbReference>
<feature type="transmembrane region" description="Helical" evidence="20">
    <location>
        <begin position="738"/>
        <end position="757"/>
    </location>
</feature>
<dbReference type="GO" id="GO:0016887">
    <property type="term" value="F:ATP hydrolysis activity"/>
    <property type="evidence" value="ECO:0007669"/>
    <property type="project" value="InterPro"/>
</dbReference>
<evidence type="ECO:0000256" key="3">
    <source>
        <dbReference type="ARBA" id="ARBA00012517"/>
    </source>
</evidence>
<dbReference type="Gene3D" id="3.40.1110.10">
    <property type="entry name" value="Calcium-transporting ATPase, cytoplasmic domain N"/>
    <property type="match status" value="1"/>
</dbReference>
<dbReference type="GO" id="GO:0060003">
    <property type="term" value="P:copper ion export"/>
    <property type="evidence" value="ECO:0007669"/>
    <property type="project" value="UniProtKB-ARBA"/>
</dbReference>
<feature type="transmembrane region" description="Helical" evidence="20">
    <location>
        <begin position="366"/>
        <end position="388"/>
    </location>
</feature>
<dbReference type="InterPro" id="IPR008250">
    <property type="entry name" value="ATPase_P-typ_transduc_dom_A_sf"/>
</dbReference>
<dbReference type="GO" id="GO:0005507">
    <property type="term" value="F:copper ion binding"/>
    <property type="evidence" value="ECO:0007669"/>
    <property type="project" value="TreeGrafter"/>
</dbReference>
<feature type="transmembrane region" description="Helical" evidence="20">
    <location>
        <begin position="187"/>
        <end position="208"/>
    </location>
</feature>
<evidence type="ECO:0000256" key="7">
    <source>
        <dbReference type="ARBA" id="ARBA00022692"/>
    </source>
</evidence>
<keyword evidence="13" id="KW-1278">Translocase</keyword>
<dbReference type="PROSITE" id="PS50846">
    <property type="entry name" value="HMA_2"/>
    <property type="match status" value="1"/>
</dbReference>
<dbReference type="Gene3D" id="3.40.50.1000">
    <property type="entry name" value="HAD superfamily/HAD-like"/>
    <property type="match status" value="1"/>
</dbReference>
<evidence type="ECO:0000256" key="18">
    <source>
        <dbReference type="ARBA" id="ARBA00033239"/>
    </source>
</evidence>
<comment type="subcellular location">
    <subcellularLocation>
        <location evidence="1">Cell membrane</location>
        <topology evidence="1">Multi-pass membrane protein</topology>
    </subcellularLocation>
</comment>
<dbReference type="InterPro" id="IPR027256">
    <property type="entry name" value="P-typ_ATPase_IB"/>
</dbReference>
<evidence type="ECO:0000313" key="22">
    <source>
        <dbReference type="EMBL" id="SDZ89665.1"/>
    </source>
</evidence>
<dbReference type="NCBIfam" id="TIGR01494">
    <property type="entry name" value="ATPase_P-type"/>
    <property type="match status" value="1"/>
</dbReference>
<evidence type="ECO:0000256" key="13">
    <source>
        <dbReference type="ARBA" id="ARBA00022967"/>
    </source>
</evidence>
<dbReference type="GO" id="GO:0140581">
    <property type="term" value="F:P-type monovalent copper transporter activity"/>
    <property type="evidence" value="ECO:0007669"/>
    <property type="project" value="UniProtKB-EC"/>
</dbReference>
<evidence type="ECO:0000256" key="10">
    <source>
        <dbReference type="ARBA" id="ARBA00022796"/>
    </source>
</evidence>
<evidence type="ECO:0000256" key="8">
    <source>
        <dbReference type="ARBA" id="ARBA00022723"/>
    </source>
</evidence>
<dbReference type="InterPro" id="IPR023299">
    <property type="entry name" value="ATPase_P-typ_cyto_dom_N"/>
</dbReference>
<dbReference type="InterPro" id="IPR023214">
    <property type="entry name" value="HAD_sf"/>
</dbReference>
<proteinExistence type="inferred from homology"/>
<dbReference type="RefSeq" id="WP_092344672.1">
    <property type="nucleotide sequence ID" value="NZ_FNQN01000002.1"/>
</dbReference>
<dbReference type="InterPro" id="IPR006121">
    <property type="entry name" value="HMA_dom"/>
</dbReference>
<dbReference type="EMBL" id="FNQN01000002">
    <property type="protein sequence ID" value="SDZ89665.1"/>
    <property type="molecule type" value="Genomic_DNA"/>
</dbReference>
<evidence type="ECO:0000256" key="11">
    <source>
        <dbReference type="ARBA" id="ARBA00022840"/>
    </source>
</evidence>
<dbReference type="OrthoDB" id="9759222at2"/>
<evidence type="ECO:0000256" key="2">
    <source>
        <dbReference type="ARBA" id="ARBA00006024"/>
    </source>
</evidence>
<dbReference type="SUPFAM" id="SSF81653">
    <property type="entry name" value="Calcium ATPase, transduction domain A"/>
    <property type="match status" value="1"/>
</dbReference>
<dbReference type="PANTHER" id="PTHR43520:SF8">
    <property type="entry name" value="P-TYPE CU(+) TRANSPORTER"/>
    <property type="match status" value="1"/>
</dbReference>
<dbReference type="GO" id="GO:0005886">
    <property type="term" value="C:plasma membrane"/>
    <property type="evidence" value="ECO:0007669"/>
    <property type="project" value="UniProtKB-SubCell"/>
</dbReference>
<dbReference type="Pfam" id="PF00702">
    <property type="entry name" value="Hydrolase"/>
    <property type="match status" value="1"/>
</dbReference>
<dbReference type="PROSITE" id="PS01047">
    <property type="entry name" value="HMA_1"/>
    <property type="match status" value="1"/>
</dbReference>
<dbReference type="InterPro" id="IPR017969">
    <property type="entry name" value="Heavy-metal-associated_CS"/>
</dbReference>
<dbReference type="GO" id="GO:0055070">
    <property type="term" value="P:copper ion homeostasis"/>
    <property type="evidence" value="ECO:0007669"/>
    <property type="project" value="TreeGrafter"/>
</dbReference>
<keyword evidence="14 20" id="KW-1133">Transmembrane helix</keyword>
<dbReference type="SFLD" id="SFLDS00003">
    <property type="entry name" value="Haloacid_Dehalogenase"/>
    <property type="match status" value="1"/>
</dbReference>
<dbReference type="GO" id="GO:0043682">
    <property type="term" value="F:P-type divalent copper transporter activity"/>
    <property type="evidence" value="ECO:0007669"/>
    <property type="project" value="TreeGrafter"/>
</dbReference>
<keyword evidence="11 20" id="KW-0067">ATP-binding</keyword>
<keyword evidence="15" id="KW-0186">Copper</keyword>
<dbReference type="GO" id="GO:0005524">
    <property type="term" value="F:ATP binding"/>
    <property type="evidence" value="ECO:0007669"/>
    <property type="project" value="UniProtKB-UniRule"/>
</dbReference>
<evidence type="ECO:0000256" key="15">
    <source>
        <dbReference type="ARBA" id="ARBA00023008"/>
    </source>
</evidence>
<accession>A0A1H3WR95</accession>
<evidence type="ECO:0000256" key="20">
    <source>
        <dbReference type="RuleBase" id="RU362081"/>
    </source>
</evidence>
<evidence type="ECO:0000256" key="16">
    <source>
        <dbReference type="ARBA" id="ARBA00023065"/>
    </source>
</evidence>